<dbReference type="InterPro" id="IPR046909">
    <property type="entry name" value="cREC_REC"/>
</dbReference>
<evidence type="ECO:0000313" key="1">
    <source>
        <dbReference type="EMBL" id="ARF66822.1"/>
    </source>
</evidence>
<dbReference type="EMBL" id="CP020557">
    <property type="protein sequence ID" value="ARF66822.1"/>
    <property type="molecule type" value="Genomic_DNA"/>
</dbReference>
<evidence type="ECO:0000313" key="2">
    <source>
        <dbReference type="Proteomes" id="UP000192727"/>
    </source>
</evidence>
<organism evidence="1 2">
    <name type="scientific">Paenibacillus larvae subsp. pulvifaciens</name>
    <dbReference type="NCBI Taxonomy" id="1477"/>
    <lineage>
        <taxon>Bacteria</taxon>
        <taxon>Bacillati</taxon>
        <taxon>Bacillota</taxon>
        <taxon>Bacilli</taxon>
        <taxon>Bacillales</taxon>
        <taxon>Paenibacillaceae</taxon>
        <taxon>Paenibacillus</taxon>
    </lineage>
</organism>
<dbReference type="AlphaFoldDB" id="A0A1U9YRM4"/>
<reference evidence="1 2" key="1">
    <citation type="submission" date="2017-03" db="EMBL/GenBank/DDBJ databases">
        <title>Paenibacillus larvae genome sequencing.</title>
        <authorList>
            <person name="Dingman D.W."/>
        </authorList>
    </citation>
    <scope>NUCLEOTIDE SEQUENCE [LARGE SCALE GENOMIC DNA]</scope>
    <source>
        <strain evidence="1 2">SAG 10367</strain>
    </source>
</reference>
<dbReference type="Proteomes" id="UP000192727">
    <property type="component" value="Chromosome"/>
</dbReference>
<dbReference type="Pfam" id="PF20274">
    <property type="entry name" value="cREC_REC"/>
    <property type="match status" value="1"/>
</dbReference>
<accession>A0A1U9YRM4</accession>
<dbReference type="RefSeq" id="WP_077997360.1">
    <property type="nucleotide sequence ID" value="NZ_CP019794.1"/>
</dbReference>
<name>A0A1U9YRM4_9BACL</name>
<protein>
    <submittedName>
        <fullName evidence="1">Cell division protein FtsJ</fullName>
    </submittedName>
</protein>
<keyword evidence="1" id="KW-0132">Cell division</keyword>
<keyword evidence="1" id="KW-0131">Cell cycle</keyword>
<sequence length="110" mass="12665">MIHVYLDDARPCPRGFVAARNVQECILLLQECEVDILSLDYDLGPTDETGFDVVSWMVANQHYPKRIYLHTSSDLGRSQMYHQLYVHKPEEVLLENGPMPYSLLQSIAKQ</sequence>
<dbReference type="GO" id="GO:0051301">
    <property type="term" value="P:cell division"/>
    <property type="evidence" value="ECO:0007669"/>
    <property type="project" value="UniProtKB-KW"/>
</dbReference>
<proteinExistence type="predicted"/>
<gene>
    <name evidence="1" type="ORF">B7C51_01825</name>
</gene>
<dbReference type="GeneID" id="64218619"/>